<keyword evidence="2" id="KW-1185">Reference proteome</keyword>
<dbReference type="RefSeq" id="XP_004403374.1">
    <property type="nucleotide sequence ID" value="XM_004403317.2"/>
</dbReference>
<protein>
    <submittedName>
        <fullName evidence="3">Uncharacterized protein LOC101374119</fullName>
    </submittedName>
</protein>
<accession>A0A2U3W5F8</accession>
<dbReference type="KEGG" id="oro:101374119"/>
<dbReference type="Proteomes" id="UP000245340">
    <property type="component" value="Unplaced"/>
</dbReference>
<feature type="compositionally biased region" description="Polar residues" evidence="1">
    <location>
        <begin position="200"/>
        <end position="211"/>
    </location>
</feature>
<evidence type="ECO:0000256" key="1">
    <source>
        <dbReference type="SAM" id="MobiDB-lite"/>
    </source>
</evidence>
<feature type="region of interest" description="Disordered" evidence="1">
    <location>
        <begin position="178"/>
        <end position="214"/>
    </location>
</feature>
<dbReference type="AlphaFoldDB" id="A0A2U3W5F8"/>
<dbReference type="OrthoDB" id="9838293at2759"/>
<dbReference type="GeneID" id="101374119"/>
<evidence type="ECO:0000313" key="3">
    <source>
        <dbReference type="RefSeq" id="XP_004403374.1"/>
    </source>
</evidence>
<reference evidence="3" key="1">
    <citation type="submission" date="2025-08" db="UniProtKB">
        <authorList>
            <consortium name="RefSeq"/>
        </authorList>
    </citation>
    <scope>IDENTIFICATION</scope>
</reference>
<sequence length="225" mass="23381">MLVTTGPHACEGSVCVCAGGGRARGRGPSRQGHAWLSVLRLHLAGKLGAAGGPAALITTSPLPPDRIYIRATRLNFYSPGSAPVARAQARNKGPRAQTPAPRLWPAGSASRPRGSSRPRRDGFLHPPSSAYTPDSLPARVPGSPLSLKEPVCVLRPPCDSGSCLLAGASIPAQLDLGGTTLPGLGRRASKTTKKPKMNKQYDQPKTGGSSTPARRLLLLPSLEAL</sequence>
<organism evidence="2 3">
    <name type="scientific">Odobenus rosmarus divergens</name>
    <name type="common">Pacific walrus</name>
    <dbReference type="NCBI Taxonomy" id="9708"/>
    <lineage>
        <taxon>Eukaryota</taxon>
        <taxon>Metazoa</taxon>
        <taxon>Chordata</taxon>
        <taxon>Craniata</taxon>
        <taxon>Vertebrata</taxon>
        <taxon>Euteleostomi</taxon>
        <taxon>Mammalia</taxon>
        <taxon>Eutheria</taxon>
        <taxon>Laurasiatheria</taxon>
        <taxon>Carnivora</taxon>
        <taxon>Caniformia</taxon>
        <taxon>Pinnipedia</taxon>
        <taxon>Odobenidae</taxon>
        <taxon>Odobenus</taxon>
    </lineage>
</organism>
<gene>
    <name evidence="3" type="primary">LOC101374119</name>
</gene>
<feature type="compositionally biased region" description="Basic residues" evidence="1">
    <location>
        <begin position="187"/>
        <end position="197"/>
    </location>
</feature>
<feature type="compositionally biased region" description="Low complexity" evidence="1">
    <location>
        <begin position="105"/>
        <end position="115"/>
    </location>
</feature>
<dbReference type="InParanoid" id="A0A2U3W5F8"/>
<evidence type="ECO:0000313" key="2">
    <source>
        <dbReference type="Proteomes" id="UP000245340"/>
    </source>
</evidence>
<name>A0A2U3W5F8_ODORO</name>
<feature type="region of interest" description="Disordered" evidence="1">
    <location>
        <begin position="83"/>
        <end position="142"/>
    </location>
</feature>
<proteinExistence type="predicted"/>